<dbReference type="EMBL" id="CM003604">
    <property type="protein sequence ID" value="KYP72925.1"/>
    <property type="molecule type" value="Genomic_DNA"/>
</dbReference>
<keyword evidence="6" id="KW-1185">Reference proteome</keyword>
<dbReference type="GO" id="GO:0015031">
    <property type="term" value="P:protein transport"/>
    <property type="evidence" value="ECO:0007669"/>
    <property type="project" value="UniProtKB-KW"/>
</dbReference>
<dbReference type="InterPro" id="IPR046364">
    <property type="entry name" value="Exo70_C"/>
</dbReference>
<keyword evidence="3" id="KW-0653">Protein transport</keyword>
<dbReference type="Pfam" id="PF03081">
    <property type="entry name" value="Exo70_C"/>
    <property type="match status" value="1"/>
</dbReference>
<organism evidence="5 6">
    <name type="scientific">Cajanus cajan</name>
    <name type="common">Pigeon pea</name>
    <name type="synonym">Cajanus indicus</name>
    <dbReference type="NCBI Taxonomy" id="3821"/>
    <lineage>
        <taxon>Eukaryota</taxon>
        <taxon>Viridiplantae</taxon>
        <taxon>Streptophyta</taxon>
        <taxon>Embryophyta</taxon>
        <taxon>Tracheophyta</taxon>
        <taxon>Spermatophyta</taxon>
        <taxon>Magnoliopsida</taxon>
        <taxon>eudicotyledons</taxon>
        <taxon>Gunneridae</taxon>
        <taxon>Pentapetalae</taxon>
        <taxon>rosids</taxon>
        <taxon>fabids</taxon>
        <taxon>Fabales</taxon>
        <taxon>Fabaceae</taxon>
        <taxon>Papilionoideae</taxon>
        <taxon>50 kb inversion clade</taxon>
        <taxon>NPAAA clade</taxon>
        <taxon>indigoferoid/millettioid clade</taxon>
        <taxon>Phaseoleae</taxon>
        <taxon>Cajanus</taxon>
    </lineage>
</organism>
<sequence length="281" mass="32820">MLSIEALQKENKSVISTITKHVGEYLKANVLDEDQTSVPKLHPDDNLLIDVLPRGIVKELHQSVKQMALDGFKKECLQVYTSCRREFLKDQGLEEGKLSSPIYMTKMTELLENSLEANSKNYNNPTLGYIFIMNNRRFIELEAKLCGLDPIFDNDWLQKNTTEFQKNLELYKRSSWNKILDFLKLDINESKPNVAAELMKQKLHWFNEHFDETCNVQSAWSVCDEELREQIIKSIENILLPVYGNFLGKFQELLGKHAYEYIKYGVFDVQDRVNNLFLVRQ</sequence>
<name>A0A151U0X1_CAJCA</name>
<evidence type="ECO:0000313" key="5">
    <source>
        <dbReference type="EMBL" id="KYP72925.1"/>
    </source>
</evidence>
<dbReference type="SUPFAM" id="SSF74788">
    <property type="entry name" value="Cullin repeat-like"/>
    <property type="match status" value="1"/>
</dbReference>
<evidence type="ECO:0000259" key="4">
    <source>
        <dbReference type="Pfam" id="PF03081"/>
    </source>
</evidence>
<comment type="function">
    <text evidence="3">Component of the exocyst complex.</text>
</comment>
<accession>A0A151U0X1</accession>
<dbReference type="AlphaFoldDB" id="A0A151U0X1"/>
<gene>
    <name evidence="5" type="ORF">KK1_005530</name>
</gene>
<proteinExistence type="inferred from homology"/>
<reference evidence="5 6" key="1">
    <citation type="journal article" date="2012" name="Nat. Biotechnol.">
        <title>Draft genome sequence of pigeonpea (Cajanus cajan), an orphan legume crop of resource-poor farmers.</title>
        <authorList>
            <person name="Varshney R.K."/>
            <person name="Chen W."/>
            <person name="Li Y."/>
            <person name="Bharti A.K."/>
            <person name="Saxena R.K."/>
            <person name="Schlueter J.A."/>
            <person name="Donoghue M.T."/>
            <person name="Azam S."/>
            <person name="Fan G."/>
            <person name="Whaley A.M."/>
            <person name="Farmer A.D."/>
            <person name="Sheridan J."/>
            <person name="Iwata A."/>
            <person name="Tuteja R."/>
            <person name="Penmetsa R.V."/>
            <person name="Wu W."/>
            <person name="Upadhyaya H.D."/>
            <person name="Yang S.P."/>
            <person name="Shah T."/>
            <person name="Saxena K.B."/>
            <person name="Michael T."/>
            <person name="McCombie W.R."/>
            <person name="Yang B."/>
            <person name="Zhang G."/>
            <person name="Yang H."/>
            <person name="Wang J."/>
            <person name="Spillane C."/>
            <person name="Cook D.R."/>
            <person name="May G.D."/>
            <person name="Xu X."/>
            <person name="Jackson S.A."/>
        </authorList>
    </citation>
    <scope>NUCLEOTIDE SEQUENCE [LARGE SCALE GENOMIC DNA]</scope>
    <source>
        <strain evidence="6">cv. Asha</strain>
    </source>
</reference>
<dbReference type="STRING" id="3821.A0A151U0X1"/>
<dbReference type="InterPro" id="IPR004140">
    <property type="entry name" value="Exo70"/>
</dbReference>
<keyword evidence="3" id="KW-0268">Exocytosis</keyword>
<dbReference type="PANTHER" id="PTHR12542:SF180">
    <property type="entry name" value="EXOCYST SUBUNIT EXO70 FAMILY PROTEIN"/>
    <property type="match status" value="1"/>
</dbReference>
<feature type="domain" description="Exocyst complex subunit Exo70 C-terminal" evidence="4">
    <location>
        <begin position="96"/>
        <end position="274"/>
    </location>
</feature>
<evidence type="ECO:0000256" key="2">
    <source>
        <dbReference type="ARBA" id="ARBA00022448"/>
    </source>
</evidence>
<dbReference type="Gene3D" id="1.20.1280.170">
    <property type="entry name" value="Exocyst complex component Exo70"/>
    <property type="match status" value="2"/>
</dbReference>
<dbReference type="GO" id="GO:0000145">
    <property type="term" value="C:exocyst"/>
    <property type="evidence" value="ECO:0007669"/>
    <property type="project" value="InterPro"/>
</dbReference>
<dbReference type="GO" id="GO:0005546">
    <property type="term" value="F:phosphatidylinositol-4,5-bisphosphate binding"/>
    <property type="evidence" value="ECO:0007669"/>
    <property type="project" value="InterPro"/>
</dbReference>
<dbReference type="PANTHER" id="PTHR12542">
    <property type="entry name" value="EXOCYST COMPLEX PROTEIN EXO70"/>
    <property type="match status" value="1"/>
</dbReference>
<comment type="similarity">
    <text evidence="1 3">Belongs to the EXO70 family.</text>
</comment>
<dbReference type="InterPro" id="IPR016159">
    <property type="entry name" value="Cullin_repeat-like_dom_sf"/>
</dbReference>
<evidence type="ECO:0000256" key="3">
    <source>
        <dbReference type="RuleBase" id="RU365026"/>
    </source>
</evidence>
<dbReference type="OMA" id="EYEMISP"/>
<dbReference type="Gramene" id="C.cajan_05396.t">
    <property type="protein sequence ID" value="C.cajan_05396.t"/>
    <property type="gene ID" value="C.cajan_05396"/>
</dbReference>
<protein>
    <recommendedName>
        <fullName evidence="3">Exocyst subunit Exo70 family protein</fullName>
    </recommendedName>
</protein>
<evidence type="ECO:0000256" key="1">
    <source>
        <dbReference type="ARBA" id="ARBA00006756"/>
    </source>
</evidence>
<dbReference type="Proteomes" id="UP000075243">
    <property type="component" value="Chromosome 2"/>
</dbReference>
<keyword evidence="2 3" id="KW-0813">Transport</keyword>
<evidence type="ECO:0000313" key="6">
    <source>
        <dbReference type="Proteomes" id="UP000075243"/>
    </source>
</evidence>
<dbReference type="GO" id="GO:0006887">
    <property type="term" value="P:exocytosis"/>
    <property type="evidence" value="ECO:0007669"/>
    <property type="project" value="UniProtKB-KW"/>
</dbReference>